<proteinExistence type="inferred from homology"/>
<dbReference type="GO" id="GO:0016301">
    <property type="term" value="F:kinase activity"/>
    <property type="evidence" value="ECO:0007669"/>
    <property type="project" value="UniProtKB-KW"/>
</dbReference>
<evidence type="ECO:0000256" key="2">
    <source>
        <dbReference type="ARBA" id="ARBA00022741"/>
    </source>
</evidence>
<feature type="non-terminal residue" evidence="8">
    <location>
        <position position="1"/>
    </location>
</feature>
<accession>A0A7T8QTP1</accession>
<evidence type="ECO:0000313" key="9">
    <source>
        <dbReference type="Proteomes" id="UP000595437"/>
    </source>
</evidence>
<keyword evidence="4 5" id="KW-0067">ATP-binding</keyword>
<dbReference type="InterPro" id="IPR022414">
    <property type="entry name" value="ATP-guanido_PTrfase_cat"/>
</dbReference>
<dbReference type="Pfam" id="PF00217">
    <property type="entry name" value="ATP-gua_Ptrans"/>
    <property type="match status" value="1"/>
</dbReference>
<keyword evidence="6" id="KW-0472">Membrane</keyword>
<evidence type="ECO:0000256" key="5">
    <source>
        <dbReference type="PROSITE-ProRule" id="PRU00843"/>
    </source>
</evidence>
<reference evidence="9" key="1">
    <citation type="submission" date="2021-01" db="EMBL/GenBank/DDBJ databases">
        <title>Caligus Genome Assembly.</title>
        <authorList>
            <person name="Gallardo-Escarate C."/>
        </authorList>
    </citation>
    <scope>NUCLEOTIDE SEQUENCE [LARGE SCALE GENOMIC DNA]</scope>
</reference>
<name>A0A7T8QTP1_CALRO</name>
<evidence type="ECO:0000256" key="4">
    <source>
        <dbReference type="ARBA" id="ARBA00022840"/>
    </source>
</evidence>
<evidence type="ECO:0000256" key="6">
    <source>
        <dbReference type="SAM" id="Phobius"/>
    </source>
</evidence>
<dbReference type="Proteomes" id="UP000595437">
    <property type="component" value="Chromosome 5"/>
</dbReference>
<dbReference type="InterPro" id="IPR014746">
    <property type="entry name" value="Gln_synth/guanido_kin_cat_dom"/>
</dbReference>
<keyword evidence="6" id="KW-1133">Transmembrane helix</keyword>
<keyword evidence="6" id="KW-0812">Transmembrane</keyword>
<evidence type="ECO:0000256" key="3">
    <source>
        <dbReference type="ARBA" id="ARBA00022777"/>
    </source>
</evidence>
<dbReference type="SUPFAM" id="SSF55931">
    <property type="entry name" value="Glutamine synthetase/guanido kinase"/>
    <property type="match status" value="1"/>
</dbReference>
<dbReference type="PROSITE" id="PS51510">
    <property type="entry name" value="PHOSPHAGEN_KINASE_C"/>
    <property type="match status" value="1"/>
</dbReference>
<keyword evidence="3 5" id="KW-0418">Kinase</keyword>
<evidence type="ECO:0000256" key="1">
    <source>
        <dbReference type="ARBA" id="ARBA00022679"/>
    </source>
</evidence>
<comment type="similarity">
    <text evidence="5">Belongs to the ATP:guanido phosphotransferase family.</text>
</comment>
<dbReference type="OrthoDB" id="430219at2759"/>
<evidence type="ECO:0000259" key="7">
    <source>
        <dbReference type="PROSITE" id="PS51510"/>
    </source>
</evidence>
<dbReference type="AlphaFoldDB" id="A0A7T8QTP1"/>
<evidence type="ECO:0000313" key="8">
    <source>
        <dbReference type="EMBL" id="QQP54650.1"/>
    </source>
</evidence>
<keyword evidence="9" id="KW-1185">Reference proteome</keyword>
<comment type="caution">
    <text evidence="5">Lacks conserved residue(s) required for the propagation of feature annotation.</text>
</comment>
<keyword evidence="1 5" id="KW-0808">Transferase</keyword>
<dbReference type="GO" id="GO:0005524">
    <property type="term" value="F:ATP binding"/>
    <property type="evidence" value="ECO:0007669"/>
    <property type="project" value="UniProtKB-UniRule"/>
</dbReference>
<dbReference type="EMBL" id="CP045894">
    <property type="protein sequence ID" value="QQP54650.1"/>
    <property type="molecule type" value="Genomic_DNA"/>
</dbReference>
<protein>
    <recommendedName>
        <fullName evidence="7">Phosphagen kinase C-terminal domain-containing protein</fullName>
    </recommendedName>
</protein>
<feature type="domain" description="Phosphagen kinase C-terminal" evidence="7">
    <location>
        <begin position="1"/>
        <end position="38"/>
    </location>
</feature>
<feature type="non-terminal residue" evidence="8">
    <location>
        <position position="65"/>
    </location>
</feature>
<gene>
    <name evidence="8" type="ORF">FKW44_007550</name>
</gene>
<feature type="transmembrane region" description="Helical" evidence="6">
    <location>
        <begin position="30"/>
        <end position="56"/>
    </location>
</feature>
<dbReference type="Gene3D" id="3.30.590.10">
    <property type="entry name" value="Glutamine synthetase/guanido kinase, catalytic domain"/>
    <property type="match status" value="1"/>
</dbReference>
<sequence>GGDVGEVYRRLIDGIRKIEERVSFSRDDHLGFLTFCPTIWVQVLGQVFISSCLFLLRAARKNYNS</sequence>
<organism evidence="8 9">
    <name type="scientific">Caligus rogercresseyi</name>
    <name type="common">Sea louse</name>
    <dbReference type="NCBI Taxonomy" id="217165"/>
    <lineage>
        <taxon>Eukaryota</taxon>
        <taxon>Metazoa</taxon>
        <taxon>Ecdysozoa</taxon>
        <taxon>Arthropoda</taxon>
        <taxon>Crustacea</taxon>
        <taxon>Multicrustacea</taxon>
        <taxon>Hexanauplia</taxon>
        <taxon>Copepoda</taxon>
        <taxon>Siphonostomatoida</taxon>
        <taxon>Caligidae</taxon>
        <taxon>Caligus</taxon>
    </lineage>
</organism>
<keyword evidence="2 5" id="KW-0547">Nucleotide-binding</keyword>